<feature type="chain" id="PRO_5042192760" evidence="1">
    <location>
        <begin position="22"/>
        <end position="142"/>
    </location>
</feature>
<evidence type="ECO:0000256" key="1">
    <source>
        <dbReference type="SAM" id="SignalP"/>
    </source>
</evidence>
<name>A0AAE3NXS7_9BACT</name>
<accession>A0AAE3NXS7</accession>
<reference evidence="2" key="1">
    <citation type="submission" date="2023-03" db="EMBL/GenBank/DDBJ databases">
        <title>Stygiobacter electus gen. nov., sp. nov., facultatively anaerobic thermotolerant bacterium of the class Ignavibacteria from a well of Yessentuki mineral water deposit.</title>
        <authorList>
            <person name="Podosokorskaya O.A."/>
            <person name="Elcheninov A.G."/>
            <person name="Petrova N.F."/>
            <person name="Zavarzina D.G."/>
            <person name="Kublanov I.V."/>
            <person name="Merkel A.Y."/>
        </authorList>
    </citation>
    <scope>NUCLEOTIDE SEQUENCE</scope>
    <source>
        <strain evidence="2">09-Me</strain>
    </source>
</reference>
<evidence type="ECO:0000313" key="2">
    <source>
        <dbReference type="EMBL" id="MDF1610692.1"/>
    </source>
</evidence>
<dbReference type="AlphaFoldDB" id="A0AAE3NXS7"/>
<dbReference type="Proteomes" id="UP001221302">
    <property type="component" value="Unassembled WGS sequence"/>
</dbReference>
<protein>
    <submittedName>
        <fullName evidence="2">Uncharacterized protein</fullName>
    </submittedName>
</protein>
<evidence type="ECO:0000313" key="3">
    <source>
        <dbReference type="Proteomes" id="UP001221302"/>
    </source>
</evidence>
<keyword evidence="3" id="KW-1185">Reference proteome</keyword>
<organism evidence="2 3">
    <name type="scientific">Stygiobacter electus</name>
    <dbReference type="NCBI Taxonomy" id="3032292"/>
    <lineage>
        <taxon>Bacteria</taxon>
        <taxon>Pseudomonadati</taxon>
        <taxon>Ignavibacteriota</taxon>
        <taxon>Ignavibacteria</taxon>
        <taxon>Ignavibacteriales</taxon>
        <taxon>Melioribacteraceae</taxon>
        <taxon>Stygiobacter</taxon>
    </lineage>
</organism>
<gene>
    <name evidence="2" type="ORF">P0M35_00895</name>
</gene>
<dbReference type="RefSeq" id="WP_321534457.1">
    <property type="nucleotide sequence ID" value="NZ_JARGDL010000001.1"/>
</dbReference>
<sequence length="142" mass="17045">MNNKLLTCFILLLYFSTGSFSQSKEDWVKIFENGKLVFIDKANITSIDNEIFVWAFEQYNEPIDLKEIGKDIYFIKTRYVIDKEISRYKIDDVIYFDRDKNVVKSFHYNSSYQDPIYKYNLPIIENSEMEIILKKCLEFTTH</sequence>
<comment type="caution">
    <text evidence="2">The sequence shown here is derived from an EMBL/GenBank/DDBJ whole genome shotgun (WGS) entry which is preliminary data.</text>
</comment>
<dbReference type="EMBL" id="JARGDL010000001">
    <property type="protein sequence ID" value="MDF1610692.1"/>
    <property type="molecule type" value="Genomic_DNA"/>
</dbReference>
<proteinExistence type="predicted"/>
<keyword evidence="1" id="KW-0732">Signal</keyword>
<feature type="signal peptide" evidence="1">
    <location>
        <begin position="1"/>
        <end position="21"/>
    </location>
</feature>